<dbReference type="InterPro" id="IPR001482">
    <property type="entry name" value="T2SS/T4SS_dom"/>
</dbReference>
<feature type="compositionally biased region" description="Low complexity" evidence="2">
    <location>
        <begin position="103"/>
        <end position="116"/>
    </location>
</feature>
<feature type="domain" description="FHA" evidence="3">
    <location>
        <begin position="25"/>
        <end position="74"/>
    </location>
</feature>
<dbReference type="InterPro" id="IPR003593">
    <property type="entry name" value="AAA+_ATPase"/>
</dbReference>
<dbReference type="PROSITE" id="PS50006">
    <property type="entry name" value="FHA_DOMAIN"/>
    <property type="match status" value="1"/>
</dbReference>
<dbReference type="PANTHER" id="PTHR30486">
    <property type="entry name" value="TWITCHING MOTILITY PROTEIN PILT"/>
    <property type="match status" value="1"/>
</dbReference>
<dbReference type="CDD" id="cd01130">
    <property type="entry name" value="VirB11-like_ATPase"/>
    <property type="match status" value="1"/>
</dbReference>
<dbReference type="Pfam" id="PF00437">
    <property type="entry name" value="T2SSE"/>
    <property type="match status" value="1"/>
</dbReference>
<dbReference type="Gene3D" id="2.60.200.20">
    <property type="match status" value="1"/>
</dbReference>
<dbReference type="SUPFAM" id="SSF52540">
    <property type="entry name" value="P-loop containing nucleoside triphosphate hydrolases"/>
    <property type="match status" value="1"/>
</dbReference>
<dbReference type="InterPro" id="IPR008984">
    <property type="entry name" value="SMAD_FHA_dom_sf"/>
</dbReference>
<proteinExistence type="inferred from homology"/>
<dbReference type="AlphaFoldDB" id="A0A9D2U9U6"/>
<evidence type="ECO:0000313" key="5">
    <source>
        <dbReference type="Proteomes" id="UP000823889"/>
    </source>
</evidence>
<dbReference type="Pfam" id="PF00498">
    <property type="entry name" value="FHA"/>
    <property type="match status" value="1"/>
</dbReference>
<protein>
    <submittedName>
        <fullName evidence="4">Flp pilus assembly complex ATPase component TadA</fullName>
    </submittedName>
</protein>
<evidence type="ECO:0000256" key="1">
    <source>
        <dbReference type="ARBA" id="ARBA00006611"/>
    </source>
</evidence>
<name>A0A9D2U9U6_9BURK</name>
<dbReference type="InterPro" id="IPR050921">
    <property type="entry name" value="T4SS_GSP_E_ATPase"/>
</dbReference>
<dbReference type="PANTHER" id="PTHR30486:SF15">
    <property type="entry name" value="TYPE II_IV SECRETION SYSTEM ATPASE"/>
    <property type="match status" value="1"/>
</dbReference>
<reference evidence="4" key="2">
    <citation type="submission" date="2021-04" db="EMBL/GenBank/DDBJ databases">
        <authorList>
            <person name="Gilroy R."/>
        </authorList>
    </citation>
    <scope>NUCLEOTIDE SEQUENCE</scope>
    <source>
        <strain evidence="4">9264</strain>
    </source>
</reference>
<dbReference type="Proteomes" id="UP000823889">
    <property type="component" value="Unassembled WGS sequence"/>
</dbReference>
<gene>
    <name evidence="4" type="primary">tadA</name>
    <name evidence="4" type="ORF">H9906_09125</name>
</gene>
<dbReference type="SUPFAM" id="SSF49879">
    <property type="entry name" value="SMAD/FHA domain"/>
    <property type="match status" value="1"/>
</dbReference>
<dbReference type="SMART" id="SM00240">
    <property type="entry name" value="FHA"/>
    <property type="match status" value="1"/>
</dbReference>
<dbReference type="Gene3D" id="3.30.450.380">
    <property type="match status" value="1"/>
</dbReference>
<evidence type="ECO:0000256" key="2">
    <source>
        <dbReference type="SAM" id="MobiDB-lite"/>
    </source>
</evidence>
<dbReference type="InterPro" id="IPR027417">
    <property type="entry name" value="P-loop_NTPase"/>
</dbReference>
<dbReference type="EMBL" id="DWUQ01000192">
    <property type="protein sequence ID" value="HJD45169.1"/>
    <property type="molecule type" value="Genomic_DNA"/>
</dbReference>
<dbReference type="SMART" id="SM00382">
    <property type="entry name" value="AAA"/>
    <property type="match status" value="1"/>
</dbReference>
<comment type="similarity">
    <text evidence="1">Belongs to the GSP E family.</text>
</comment>
<dbReference type="Gene3D" id="3.40.50.300">
    <property type="entry name" value="P-loop containing nucleotide triphosphate hydrolases"/>
    <property type="match status" value="1"/>
</dbReference>
<dbReference type="InterPro" id="IPR000253">
    <property type="entry name" value="FHA_dom"/>
</dbReference>
<dbReference type="GO" id="GO:0016887">
    <property type="term" value="F:ATP hydrolysis activity"/>
    <property type="evidence" value="ECO:0007669"/>
    <property type="project" value="InterPro"/>
</dbReference>
<dbReference type="CDD" id="cd00060">
    <property type="entry name" value="FHA"/>
    <property type="match status" value="1"/>
</dbReference>
<comment type="caution">
    <text evidence="4">The sequence shown here is derived from an EMBL/GenBank/DDBJ whole genome shotgun (WGS) entry which is preliminary data.</text>
</comment>
<reference evidence="4" key="1">
    <citation type="journal article" date="2021" name="PeerJ">
        <title>Extensive microbial diversity within the chicken gut microbiome revealed by metagenomics and culture.</title>
        <authorList>
            <person name="Gilroy R."/>
            <person name="Ravi A."/>
            <person name="Getino M."/>
            <person name="Pursley I."/>
            <person name="Horton D.L."/>
            <person name="Alikhan N.F."/>
            <person name="Baker D."/>
            <person name="Gharbi K."/>
            <person name="Hall N."/>
            <person name="Watson M."/>
            <person name="Adriaenssens E.M."/>
            <person name="Foster-Nyarko E."/>
            <person name="Jarju S."/>
            <person name="Secka A."/>
            <person name="Antonio M."/>
            <person name="Oren A."/>
            <person name="Chaudhuri R.R."/>
            <person name="La Ragione R."/>
            <person name="Hildebrand F."/>
            <person name="Pallen M.J."/>
        </authorList>
    </citation>
    <scope>NUCLEOTIDE SEQUENCE</scope>
    <source>
        <strain evidence="4">9264</strain>
    </source>
</reference>
<evidence type="ECO:0000259" key="3">
    <source>
        <dbReference type="PROSITE" id="PS50006"/>
    </source>
</evidence>
<sequence length="588" mass="64237">MVSQLSLRIEHQNGKQQQIQFELPIHIGKAASADLQINAWRVAAKHCMIIERHGQLLLQDHGSLGGTWIHNRRISEYTLQEGDSFVVGPVRIHIQALLSGAEQTSQTSQVSPQSEQVIREDPAASDPHPAIPLAVKGIQSEVEQTCTTSVPVSAQTPNQTLINLINTGESSPVVLPSTPNWQVHVIPLHNALIRAMDLHRKDYSQANIERLHAEARQHLLRLIQDSAELSANVNHEALIQAVLNEALGLGVLENLLSEPSITEIMVNSNAEIFIEKEGHCQLSPEQFSSDTALRTVIDRIVMPLGRRVDESSPMVDARLADGSRVNVVLPPVALKGPTLTIRKFPQQHWQMQDLIVSQSVSSSMASFLECCVQAKLNILVAGGTGSGKTTLLNILANYIAAHERVITIEDAAELRLLHANLVALEARPANAEGQGEVTIRDLVRNALRMRPDRIVVGECRGGEAFDMLAAMNTGHEGSLTTLHANSPREALNRLETLLLLAGLDLPLAVAREHIATSIQIIVQQRRLSCGRRVISSIAEIAGIEGGQIQLQELFRFCEATQSFQATGIFPQSFEAQAQNVSASWFAVA</sequence>
<organism evidence="4 5">
    <name type="scientific">Candidatus Paenalcaligenes intestinipullorum</name>
    <dbReference type="NCBI Taxonomy" id="2838718"/>
    <lineage>
        <taxon>Bacteria</taxon>
        <taxon>Pseudomonadati</taxon>
        <taxon>Pseudomonadota</taxon>
        <taxon>Betaproteobacteria</taxon>
        <taxon>Burkholderiales</taxon>
        <taxon>Alcaligenaceae</taxon>
        <taxon>Paenalcaligenes</taxon>
    </lineage>
</organism>
<evidence type="ECO:0000313" key="4">
    <source>
        <dbReference type="EMBL" id="HJD45169.1"/>
    </source>
</evidence>
<accession>A0A9D2U9U6</accession>
<feature type="region of interest" description="Disordered" evidence="2">
    <location>
        <begin position="103"/>
        <end position="126"/>
    </location>
</feature>